<organism evidence="10 11">
    <name type="scientific">Megasphaera hexanoica</name>
    <dbReference type="NCBI Taxonomy" id="1675036"/>
    <lineage>
        <taxon>Bacteria</taxon>
        <taxon>Bacillati</taxon>
        <taxon>Bacillota</taxon>
        <taxon>Negativicutes</taxon>
        <taxon>Veillonellales</taxon>
        <taxon>Veillonellaceae</taxon>
        <taxon>Megasphaera</taxon>
    </lineage>
</organism>
<reference evidence="10 11" key="1">
    <citation type="submission" date="2020-04" db="EMBL/GenBank/DDBJ databases">
        <authorList>
            <person name="Hitch T.C.A."/>
            <person name="Wylensek D."/>
            <person name="Clavel T."/>
        </authorList>
    </citation>
    <scope>NUCLEOTIDE SEQUENCE [LARGE SCALE GENOMIC DNA]</scope>
    <source>
        <strain evidence="10 11">Oil-RF-744-FAT-WT-6-1</strain>
    </source>
</reference>
<comment type="similarity">
    <text evidence="9">Belongs to the TatA/E family.</text>
</comment>
<comment type="subcellular location">
    <subcellularLocation>
        <location evidence="9">Cell membrane</location>
        <topology evidence="9">Single-pass membrane protein</topology>
    </subcellularLocation>
    <subcellularLocation>
        <location evidence="1">Membrane</location>
        <topology evidence="1">Single-pass membrane protein</topology>
    </subcellularLocation>
</comment>
<name>A0A848BRC7_9FIRM</name>
<evidence type="ECO:0000313" key="11">
    <source>
        <dbReference type="Proteomes" id="UP000591071"/>
    </source>
</evidence>
<dbReference type="RefSeq" id="WP_170087263.1">
    <property type="nucleotide sequence ID" value="NZ_JABAFG010000004.1"/>
</dbReference>
<evidence type="ECO:0000256" key="9">
    <source>
        <dbReference type="HAMAP-Rule" id="MF_00236"/>
    </source>
</evidence>
<evidence type="ECO:0000256" key="7">
    <source>
        <dbReference type="ARBA" id="ARBA00023136"/>
    </source>
</evidence>
<dbReference type="GO" id="GO:0033281">
    <property type="term" value="C:TAT protein transport complex"/>
    <property type="evidence" value="ECO:0007669"/>
    <property type="project" value="UniProtKB-UniRule"/>
</dbReference>
<keyword evidence="2 9" id="KW-0813">Transport</keyword>
<comment type="function">
    <text evidence="8">Part of the twin-arginine translocation (Tat) system that transports large folded proteins containing a characteristic twin-arginine motif in their signal peptide across the thylakoid membrane. Involved in delta pH-dependent protein transport required for chloroplast development, especially thylakoid membrane formation. TATC and TATB mediate precursor recognition, whereas TATA facilitates translocation.</text>
</comment>
<evidence type="ECO:0000256" key="8">
    <source>
        <dbReference type="ARBA" id="ARBA00025340"/>
    </source>
</evidence>
<dbReference type="PANTHER" id="PTHR33162">
    <property type="entry name" value="SEC-INDEPENDENT PROTEIN TRANSLOCASE PROTEIN TATA, CHLOROPLASTIC"/>
    <property type="match status" value="1"/>
</dbReference>
<dbReference type="GO" id="GO:0043953">
    <property type="term" value="P:protein transport by the Tat complex"/>
    <property type="evidence" value="ECO:0007669"/>
    <property type="project" value="UniProtKB-UniRule"/>
</dbReference>
<dbReference type="PANTHER" id="PTHR33162:SF1">
    <property type="entry name" value="SEC-INDEPENDENT PROTEIN TRANSLOCASE PROTEIN TATA, CHLOROPLASTIC"/>
    <property type="match status" value="1"/>
</dbReference>
<keyword evidence="9" id="KW-1003">Cell membrane</keyword>
<dbReference type="AlphaFoldDB" id="A0A848BRC7"/>
<comment type="caution">
    <text evidence="10">The sequence shown here is derived from an EMBL/GenBank/DDBJ whole genome shotgun (WGS) entry which is preliminary data.</text>
</comment>
<keyword evidence="3 9" id="KW-0812">Transmembrane</keyword>
<dbReference type="NCBIfam" id="NF011430">
    <property type="entry name" value="PRK14861.1"/>
    <property type="match status" value="1"/>
</dbReference>
<proteinExistence type="inferred from homology"/>
<protein>
    <recommendedName>
        <fullName evidence="9">Sec-independent protein translocase protein TatA</fullName>
    </recommendedName>
</protein>
<dbReference type="GO" id="GO:0008320">
    <property type="term" value="F:protein transmembrane transporter activity"/>
    <property type="evidence" value="ECO:0007669"/>
    <property type="project" value="UniProtKB-UniRule"/>
</dbReference>
<gene>
    <name evidence="9" type="primary">tatA</name>
    <name evidence="10" type="ORF">HF872_03425</name>
</gene>
<comment type="function">
    <text evidence="9">Part of the twin-arginine translocation (Tat) system that transports large folded proteins containing a characteristic twin-arginine motif in their signal peptide across membranes. TatA could form the protein-conducting channel of the Tat system.</text>
</comment>
<dbReference type="Pfam" id="PF02416">
    <property type="entry name" value="TatA_B_E"/>
    <property type="match status" value="1"/>
</dbReference>
<keyword evidence="6 9" id="KW-0811">Translocation</keyword>
<sequence length="63" mass="6839">MFNIGFSEALVICIVALVVFGPKKLPEIGRALGRGLREFRKAASDVMEGAEEDTKDGTQGKDR</sequence>
<comment type="subunit">
    <text evidence="9">Forms a complex with TatC.</text>
</comment>
<dbReference type="GO" id="GO:0006886">
    <property type="term" value="P:intracellular protein transport"/>
    <property type="evidence" value="ECO:0007669"/>
    <property type="project" value="UniProtKB-ARBA"/>
</dbReference>
<feature type="transmembrane region" description="Helical" evidence="9">
    <location>
        <begin position="6"/>
        <end position="22"/>
    </location>
</feature>
<evidence type="ECO:0000256" key="6">
    <source>
        <dbReference type="ARBA" id="ARBA00023010"/>
    </source>
</evidence>
<dbReference type="PRINTS" id="PR01506">
    <property type="entry name" value="TATBPROTEIN"/>
</dbReference>
<dbReference type="Proteomes" id="UP000591071">
    <property type="component" value="Unassembled WGS sequence"/>
</dbReference>
<dbReference type="HAMAP" id="MF_00236">
    <property type="entry name" value="TatA_E"/>
    <property type="match status" value="1"/>
</dbReference>
<evidence type="ECO:0000256" key="2">
    <source>
        <dbReference type="ARBA" id="ARBA00022448"/>
    </source>
</evidence>
<dbReference type="Gene3D" id="1.20.5.3310">
    <property type="match status" value="1"/>
</dbReference>
<evidence type="ECO:0000256" key="1">
    <source>
        <dbReference type="ARBA" id="ARBA00004167"/>
    </source>
</evidence>
<evidence type="ECO:0000313" key="10">
    <source>
        <dbReference type="EMBL" id="NME27680.1"/>
    </source>
</evidence>
<dbReference type="InterPro" id="IPR006312">
    <property type="entry name" value="TatA/E"/>
</dbReference>
<keyword evidence="4 9" id="KW-0653">Protein transport</keyword>
<evidence type="ECO:0000256" key="3">
    <source>
        <dbReference type="ARBA" id="ARBA00022692"/>
    </source>
</evidence>
<accession>A0A848BRC7</accession>
<keyword evidence="5 9" id="KW-1133">Transmembrane helix</keyword>
<evidence type="ECO:0000256" key="5">
    <source>
        <dbReference type="ARBA" id="ARBA00022989"/>
    </source>
</evidence>
<dbReference type="EMBL" id="JABAFG010000004">
    <property type="protein sequence ID" value="NME27680.1"/>
    <property type="molecule type" value="Genomic_DNA"/>
</dbReference>
<dbReference type="InterPro" id="IPR003369">
    <property type="entry name" value="TatA/B/E"/>
</dbReference>
<dbReference type="NCBIfam" id="TIGR01411">
    <property type="entry name" value="tatAE"/>
    <property type="match status" value="1"/>
</dbReference>
<keyword evidence="7 9" id="KW-0472">Membrane</keyword>
<evidence type="ECO:0000256" key="4">
    <source>
        <dbReference type="ARBA" id="ARBA00022927"/>
    </source>
</evidence>